<dbReference type="PANTHER" id="PTHR43884:SF12">
    <property type="entry name" value="ISOVALERYL-COA DEHYDROGENASE, MITOCHONDRIAL-RELATED"/>
    <property type="match status" value="1"/>
</dbReference>
<dbReference type="InterPro" id="IPR006089">
    <property type="entry name" value="Acyl-CoA_DH_CS"/>
</dbReference>
<keyword evidence="4 5" id="KW-0274">FAD</keyword>
<dbReference type="EMBL" id="JARXVC010000004">
    <property type="protein sequence ID" value="MDH6280966.1"/>
    <property type="molecule type" value="Genomic_DNA"/>
</dbReference>
<feature type="domain" description="Acyl-CoA oxidase/dehydrogenase middle" evidence="7">
    <location>
        <begin position="124"/>
        <end position="219"/>
    </location>
</feature>
<organism evidence="9 10">
    <name type="scientific">Prescottella agglutinans</name>
    <dbReference type="NCBI Taxonomy" id="1644129"/>
    <lineage>
        <taxon>Bacteria</taxon>
        <taxon>Bacillati</taxon>
        <taxon>Actinomycetota</taxon>
        <taxon>Actinomycetes</taxon>
        <taxon>Mycobacteriales</taxon>
        <taxon>Nocardiaceae</taxon>
        <taxon>Prescottella</taxon>
    </lineage>
</organism>
<comment type="caution">
    <text evidence="9">The sequence shown here is derived from an EMBL/GenBank/DDBJ whole genome shotgun (WGS) entry which is preliminary data.</text>
</comment>
<dbReference type="Pfam" id="PF00441">
    <property type="entry name" value="Acyl-CoA_dh_1"/>
    <property type="match status" value="1"/>
</dbReference>
<dbReference type="Pfam" id="PF02771">
    <property type="entry name" value="Acyl-CoA_dh_N"/>
    <property type="match status" value="1"/>
</dbReference>
<name>A0ABT6M9J0_9NOCA</name>
<feature type="domain" description="Acyl-CoA dehydrogenase/oxidase C-terminal" evidence="6">
    <location>
        <begin position="231"/>
        <end position="379"/>
    </location>
</feature>
<evidence type="ECO:0000256" key="5">
    <source>
        <dbReference type="RuleBase" id="RU362125"/>
    </source>
</evidence>
<dbReference type="Gene3D" id="1.10.540.10">
    <property type="entry name" value="Acyl-CoA dehydrogenase/oxidase, N-terminal domain"/>
    <property type="match status" value="1"/>
</dbReference>
<evidence type="ECO:0000256" key="1">
    <source>
        <dbReference type="ARBA" id="ARBA00001974"/>
    </source>
</evidence>
<keyword evidence="10" id="KW-1185">Reference proteome</keyword>
<protein>
    <submittedName>
        <fullName evidence="9">Alkylation response protein AidB-like acyl-CoA dehydrogenase</fullName>
    </submittedName>
</protein>
<evidence type="ECO:0000256" key="3">
    <source>
        <dbReference type="ARBA" id="ARBA00022630"/>
    </source>
</evidence>
<feature type="domain" description="Acyl-CoA dehydrogenase/oxidase N-terminal" evidence="8">
    <location>
        <begin position="7"/>
        <end position="120"/>
    </location>
</feature>
<dbReference type="PANTHER" id="PTHR43884">
    <property type="entry name" value="ACYL-COA DEHYDROGENASE"/>
    <property type="match status" value="1"/>
</dbReference>
<evidence type="ECO:0000256" key="2">
    <source>
        <dbReference type="ARBA" id="ARBA00009347"/>
    </source>
</evidence>
<proteinExistence type="inferred from homology"/>
<sequence>MKRAVFTDDHEQFRASVRDFLARDVMPNVESYAENRLIPREVWREAGKQGILGLEIPDVYGGGEAGDYRFNAVAIEELSAVNAALASAVSIHFDITTPYIVDLASENQKQQWLPRLAAGDAVAAIGMTEPSGGSDLANLKSSAVRDGSDWILNGAKTFITNGYTADVVVVAARTDPEKRSKGISLFLVDASLPGFERGRKLDKVGQPEADTSELFFDDVRLPADALLGEPGMGFVAMMERLPQERIGAAVSNVAHAKQILLETIEYAKERKAFGNSIGSFQHNKFLLAELVTKIEVAEAYVDAAVAEHAGAGLSAVDAAKAKWWSAQVQNEVLDHCVQLHGGYGYMKEYRVARAWMDARVTKIWAGSNEIMKEIIGRDLAL</sequence>
<dbReference type="InterPro" id="IPR046373">
    <property type="entry name" value="Acyl-CoA_Oxase/DH_mid-dom_sf"/>
</dbReference>
<dbReference type="InterPro" id="IPR013786">
    <property type="entry name" value="AcylCoA_DH/ox_N"/>
</dbReference>
<dbReference type="PROSITE" id="PS00073">
    <property type="entry name" value="ACYL_COA_DH_2"/>
    <property type="match status" value="1"/>
</dbReference>
<evidence type="ECO:0000259" key="8">
    <source>
        <dbReference type="Pfam" id="PF02771"/>
    </source>
</evidence>
<evidence type="ECO:0000313" key="10">
    <source>
        <dbReference type="Proteomes" id="UP001160334"/>
    </source>
</evidence>
<keyword evidence="5" id="KW-0560">Oxidoreductase</keyword>
<comment type="similarity">
    <text evidence="2 5">Belongs to the acyl-CoA dehydrogenase family.</text>
</comment>
<evidence type="ECO:0000313" key="9">
    <source>
        <dbReference type="EMBL" id="MDH6280966.1"/>
    </source>
</evidence>
<evidence type="ECO:0000259" key="7">
    <source>
        <dbReference type="Pfam" id="PF02770"/>
    </source>
</evidence>
<dbReference type="Gene3D" id="2.40.110.10">
    <property type="entry name" value="Butyryl-CoA Dehydrogenase, subunit A, domain 2"/>
    <property type="match status" value="1"/>
</dbReference>
<dbReference type="Gene3D" id="1.20.140.10">
    <property type="entry name" value="Butyryl-CoA Dehydrogenase, subunit A, domain 3"/>
    <property type="match status" value="1"/>
</dbReference>
<dbReference type="InterPro" id="IPR009100">
    <property type="entry name" value="AcylCoA_DH/oxidase_NM_dom_sf"/>
</dbReference>
<accession>A0ABT6M9J0</accession>
<evidence type="ECO:0000259" key="6">
    <source>
        <dbReference type="Pfam" id="PF00441"/>
    </source>
</evidence>
<dbReference type="RefSeq" id="WP_280760292.1">
    <property type="nucleotide sequence ID" value="NZ_JARXVC010000004.1"/>
</dbReference>
<gene>
    <name evidence="9" type="ORF">M2280_002179</name>
</gene>
<dbReference type="SUPFAM" id="SSF56645">
    <property type="entry name" value="Acyl-CoA dehydrogenase NM domain-like"/>
    <property type="match status" value="1"/>
</dbReference>
<comment type="cofactor">
    <cofactor evidence="1 5">
        <name>FAD</name>
        <dbReference type="ChEBI" id="CHEBI:57692"/>
    </cofactor>
</comment>
<dbReference type="InterPro" id="IPR006091">
    <property type="entry name" value="Acyl-CoA_Oxase/DH_mid-dom"/>
</dbReference>
<dbReference type="Proteomes" id="UP001160334">
    <property type="component" value="Unassembled WGS sequence"/>
</dbReference>
<reference evidence="9 10" key="1">
    <citation type="submission" date="2023-04" db="EMBL/GenBank/DDBJ databases">
        <title>Forest soil microbial communities from Buena Vista Peninsula, Colon Province, Panama.</title>
        <authorList>
            <person name="Bouskill N."/>
        </authorList>
    </citation>
    <scope>NUCLEOTIDE SEQUENCE [LARGE SCALE GENOMIC DNA]</scope>
    <source>
        <strain evidence="9 10">CFH S0262</strain>
    </source>
</reference>
<evidence type="ECO:0000256" key="4">
    <source>
        <dbReference type="ARBA" id="ARBA00022827"/>
    </source>
</evidence>
<dbReference type="InterPro" id="IPR036250">
    <property type="entry name" value="AcylCo_DH-like_C"/>
</dbReference>
<dbReference type="Pfam" id="PF02770">
    <property type="entry name" value="Acyl-CoA_dh_M"/>
    <property type="match status" value="1"/>
</dbReference>
<dbReference type="SUPFAM" id="SSF47203">
    <property type="entry name" value="Acyl-CoA dehydrogenase C-terminal domain-like"/>
    <property type="match status" value="1"/>
</dbReference>
<keyword evidence="3 5" id="KW-0285">Flavoprotein</keyword>
<dbReference type="InterPro" id="IPR009075">
    <property type="entry name" value="AcylCo_DH/oxidase_C"/>
</dbReference>
<dbReference type="InterPro" id="IPR037069">
    <property type="entry name" value="AcylCoA_DH/ox_N_sf"/>
</dbReference>